<protein>
    <submittedName>
        <fullName evidence="1">Uncharacterized protein</fullName>
    </submittedName>
</protein>
<dbReference type="Proteomes" id="UP001163603">
    <property type="component" value="Chromosome 1"/>
</dbReference>
<reference evidence="2" key="1">
    <citation type="journal article" date="2023" name="G3 (Bethesda)">
        <title>Genome assembly and association tests identify interacting loci associated with vigor, precocity, and sex in interspecific pistachio rootstocks.</title>
        <authorList>
            <person name="Palmer W."/>
            <person name="Jacygrad E."/>
            <person name="Sagayaradj S."/>
            <person name="Cavanaugh K."/>
            <person name="Han R."/>
            <person name="Bertier L."/>
            <person name="Beede B."/>
            <person name="Kafkas S."/>
            <person name="Golino D."/>
            <person name="Preece J."/>
            <person name="Michelmore R."/>
        </authorList>
    </citation>
    <scope>NUCLEOTIDE SEQUENCE [LARGE SCALE GENOMIC DNA]</scope>
</reference>
<accession>A0ACC0ZN51</accession>
<gene>
    <name evidence="1" type="ORF">Pint_02273</name>
</gene>
<keyword evidence="2" id="KW-1185">Reference proteome</keyword>
<proteinExistence type="predicted"/>
<sequence length="295" mass="33130">MINTTNCLNAFVSTWDSDYYIYGVTSIHYSKKEKLEMELREPVSPTGQYLNSSALSLSVYAFLEFEVPIDDLPFMPLIKDVFLSINSRFSSIMIADKKGEKQWKRVEVKITDHVNVPIFPSGLSPESYDKHLDDYFAKIVMEELPKSRPLWEIHIIKYPTSSAAGVIIFKLHHALGDGFSLIGALLSCLQRADNPSLPLTLPSVQLTSNRNGDCNHKILRSVPKIFSLVSKTVTDFCWSIFKSTLVEDDQTPLRSGDVGVEFRPIAIAAMTFSLDHIKQIKANNGAVWFGSCCIN</sequence>
<evidence type="ECO:0000313" key="1">
    <source>
        <dbReference type="EMBL" id="KAJ0053137.1"/>
    </source>
</evidence>
<comment type="caution">
    <text evidence="1">The sequence shown here is derived from an EMBL/GenBank/DDBJ whole genome shotgun (WGS) entry which is preliminary data.</text>
</comment>
<organism evidence="1 2">
    <name type="scientific">Pistacia integerrima</name>
    <dbReference type="NCBI Taxonomy" id="434235"/>
    <lineage>
        <taxon>Eukaryota</taxon>
        <taxon>Viridiplantae</taxon>
        <taxon>Streptophyta</taxon>
        <taxon>Embryophyta</taxon>
        <taxon>Tracheophyta</taxon>
        <taxon>Spermatophyta</taxon>
        <taxon>Magnoliopsida</taxon>
        <taxon>eudicotyledons</taxon>
        <taxon>Gunneridae</taxon>
        <taxon>Pentapetalae</taxon>
        <taxon>rosids</taxon>
        <taxon>malvids</taxon>
        <taxon>Sapindales</taxon>
        <taxon>Anacardiaceae</taxon>
        <taxon>Pistacia</taxon>
    </lineage>
</organism>
<dbReference type="EMBL" id="CM047736">
    <property type="protein sequence ID" value="KAJ0053137.1"/>
    <property type="molecule type" value="Genomic_DNA"/>
</dbReference>
<name>A0ACC0ZN51_9ROSI</name>
<evidence type="ECO:0000313" key="2">
    <source>
        <dbReference type="Proteomes" id="UP001163603"/>
    </source>
</evidence>